<dbReference type="RefSeq" id="WP_015157444.1">
    <property type="nucleotide sequence ID" value="NZ_JAVKZF010000002.1"/>
</dbReference>
<dbReference type="Proteomes" id="UP000282574">
    <property type="component" value="Unassembled WGS sequence"/>
</dbReference>
<keyword evidence="1" id="KW-0472">Membrane</keyword>
<keyword evidence="1" id="KW-1133">Transmembrane helix</keyword>
<feature type="transmembrane region" description="Helical" evidence="1">
    <location>
        <begin position="12"/>
        <end position="30"/>
    </location>
</feature>
<keyword evidence="3" id="KW-1185">Reference proteome</keyword>
<dbReference type="AlphaFoldDB" id="A0AB37ULA8"/>
<feature type="transmembrane region" description="Helical" evidence="1">
    <location>
        <begin position="36"/>
        <end position="53"/>
    </location>
</feature>
<name>A0AB37ULA8_9CYAN</name>
<dbReference type="EMBL" id="RSCK01000017">
    <property type="protein sequence ID" value="RUT12143.1"/>
    <property type="molecule type" value="Genomic_DNA"/>
</dbReference>
<accession>A0AB37ULA8</accession>
<proteinExistence type="predicted"/>
<evidence type="ECO:0000256" key="1">
    <source>
        <dbReference type="SAM" id="Phobius"/>
    </source>
</evidence>
<sequence>MSKDIRVAATSKIWAFATGMLAICIPLSSVTRSGPILPLAAIAGAATGTYFVWRDDKQSQSLANSDPKQLEQRIANLETIVSDREFELERKIKQLESKD</sequence>
<comment type="caution">
    <text evidence="2">The sequence shown here is derived from an EMBL/GenBank/DDBJ whole genome shotgun (WGS) entry which is preliminary data.</text>
</comment>
<keyword evidence="1" id="KW-0812">Transmembrane</keyword>
<protein>
    <submittedName>
        <fullName evidence="2">Uncharacterized protein</fullName>
    </submittedName>
</protein>
<evidence type="ECO:0000313" key="2">
    <source>
        <dbReference type="EMBL" id="RUT12143.1"/>
    </source>
</evidence>
<reference evidence="2 3" key="1">
    <citation type="journal article" date="2019" name="Genome Biol. Evol.">
        <title>Day and night: Metabolic profiles and evolutionary relationships of six axenic non-marine cyanobacteria.</title>
        <authorList>
            <person name="Will S.E."/>
            <person name="Henke P."/>
            <person name="Boedeker C."/>
            <person name="Huang S."/>
            <person name="Brinkmann H."/>
            <person name="Rohde M."/>
            <person name="Jarek M."/>
            <person name="Friedl T."/>
            <person name="Seufert S."/>
            <person name="Schumacher M."/>
            <person name="Overmann J."/>
            <person name="Neumann-Schaal M."/>
            <person name="Petersen J."/>
        </authorList>
    </citation>
    <scope>NUCLEOTIDE SEQUENCE [LARGE SCALE GENOMIC DNA]</scope>
    <source>
        <strain evidence="2 3">SAG 39.79</strain>
    </source>
</reference>
<gene>
    <name evidence="2" type="ORF">DSM107010_25580</name>
</gene>
<organism evidence="2 3">
    <name type="scientific">Chroococcidiopsis cubana SAG 39.79</name>
    <dbReference type="NCBI Taxonomy" id="388085"/>
    <lineage>
        <taxon>Bacteria</taxon>
        <taxon>Bacillati</taxon>
        <taxon>Cyanobacteriota</taxon>
        <taxon>Cyanophyceae</taxon>
        <taxon>Chroococcidiopsidales</taxon>
        <taxon>Chroococcidiopsidaceae</taxon>
        <taxon>Chroococcidiopsis</taxon>
    </lineage>
</organism>
<evidence type="ECO:0000313" key="3">
    <source>
        <dbReference type="Proteomes" id="UP000282574"/>
    </source>
</evidence>